<comment type="caution">
    <text evidence="3">The sequence shown here is derived from an EMBL/GenBank/DDBJ whole genome shotgun (WGS) entry which is preliminary data.</text>
</comment>
<protein>
    <recommendedName>
        <fullName evidence="5">Secreted protein</fullName>
    </recommendedName>
</protein>
<evidence type="ECO:0000313" key="4">
    <source>
        <dbReference type="Proteomes" id="UP001499854"/>
    </source>
</evidence>
<keyword evidence="2" id="KW-0732">Signal</keyword>
<dbReference type="EMBL" id="BAAAQM010000016">
    <property type="protein sequence ID" value="GAA1970485.1"/>
    <property type="molecule type" value="Genomic_DNA"/>
</dbReference>
<organism evidence="3 4">
    <name type="scientific">Catenulispora subtropica</name>
    <dbReference type="NCBI Taxonomy" id="450798"/>
    <lineage>
        <taxon>Bacteria</taxon>
        <taxon>Bacillati</taxon>
        <taxon>Actinomycetota</taxon>
        <taxon>Actinomycetes</taxon>
        <taxon>Catenulisporales</taxon>
        <taxon>Catenulisporaceae</taxon>
        <taxon>Catenulispora</taxon>
    </lineage>
</organism>
<keyword evidence="4" id="KW-1185">Reference proteome</keyword>
<evidence type="ECO:0000256" key="2">
    <source>
        <dbReference type="SAM" id="SignalP"/>
    </source>
</evidence>
<gene>
    <name evidence="3" type="ORF">GCM10009838_31970</name>
</gene>
<proteinExistence type="predicted"/>
<accession>A0ABP5CYV6</accession>
<sequence length="124" mass="12256">MVSVPLLLIASGTRAAAALSAPAADEDDEPEAEAEAEAEDDEADAGLDALLGAPVVLPPPDAAGLLPLPHPAAVRASAIPAAPTMTALGVLPARMCSPPRGWSHPSPATFMGYGAGILAPAKCC</sequence>
<evidence type="ECO:0000256" key="1">
    <source>
        <dbReference type="SAM" id="MobiDB-lite"/>
    </source>
</evidence>
<feature type="region of interest" description="Disordered" evidence="1">
    <location>
        <begin position="19"/>
        <end position="50"/>
    </location>
</feature>
<evidence type="ECO:0000313" key="3">
    <source>
        <dbReference type="EMBL" id="GAA1970485.1"/>
    </source>
</evidence>
<reference evidence="4" key="1">
    <citation type="journal article" date="2019" name="Int. J. Syst. Evol. Microbiol.">
        <title>The Global Catalogue of Microorganisms (GCM) 10K type strain sequencing project: providing services to taxonomists for standard genome sequencing and annotation.</title>
        <authorList>
            <consortium name="The Broad Institute Genomics Platform"/>
            <consortium name="The Broad Institute Genome Sequencing Center for Infectious Disease"/>
            <person name="Wu L."/>
            <person name="Ma J."/>
        </authorList>
    </citation>
    <scope>NUCLEOTIDE SEQUENCE [LARGE SCALE GENOMIC DNA]</scope>
    <source>
        <strain evidence="4">JCM 16013</strain>
    </source>
</reference>
<feature type="signal peptide" evidence="2">
    <location>
        <begin position="1"/>
        <end position="17"/>
    </location>
</feature>
<feature type="chain" id="PRO_5046810237" description="Secreted protein" evidence="2">
    <location>
        <begin position="18"/>
        <end position="124"/>
    </location>
</feature>
<evidence type="ECO:0008006" key="5">
    <source>
        <dbReference type="Google" id="ProtNLM"/>
    </source>
</evidence>
<name>A0ABP5CYV6_9ACTN</name>
<dbReference type="Proteomes" id="UP001499854">
    <property type="component" value="Unassembled WGS sequence"/>
</dbReference>
<feature type="compositionally biased region" description="Acidic residues" evidence="1">
    <location>
        <begin position="24"/>
        <end position="45"/>
    </location>
</feature>